<dbReference type="Proteomes" id="UP001280581">
    <property type="component" value="Unassembled WGS sequence"/>
</dbReference>
<comment type="similarity">
    <text evidence="6">Belongs to the mitochondrion-specific ribosomal protein mL54 family.</text>
</comment>
<feature type="compositionally biased region" description="Basic and acidic residues" evidence="8">
    <location>
        <begin position="77"/>
        <end position="88"/>
    </location>
</feature>
<organism evidence="9 10">
    <name type="scientific">Pseudopithomyces chartarum</name>
    <dbReference type="NCBI Taxonomy" id="1892770"/>
    <lineage>
        <taxon>Eukaryota</taxon>
        <taxon>Fungi</taxon>
        <taxon>Dikarya</taxon>
        <taxon>Ascomycota</taxon>
        <taxon>Pezizomycotina</taxon>
        <taxon>Dothideomycetes</taxon>
        <taxon>Pleosporomycetidae</taxon>
        <taxon>Pleosporales</taxon>
        <taxon>Massarineae</taxon>
        <taxon>Didymosphaeriaceae</taxon>
        <taxon>Pseudopithomyces</taxon>
    </lineage>
</organism>
<evidence type="ECO:0000313" key="9">
    <source>
        <dbReference type="EMBL" id="KAK3208451.1"/>
    </source>
</evidence>
<keyword evidence="5" id="KW-0687">Ribonucleoprotein</keyword>
<keyword evidence="10" id="KW-1185">Reference proteome</keyword>
<evidence type="ECO:0000256" key="4">
    <source>
        <dbReference type="ARBA" id="ARBA00023128"/>
    </source>
</evidence>
<evidence type="ECO:0000256" key="7">
    <source>
        <dbReference type="ARBA" id="ARBA00035179"/>
    </source>
</evidence>
<dbReference type="PANTHER" id="PTHR28595">
    <property type="entry name" value="39S RIBOSOMAL PROTEIN L54, MITOCHONDRIAL"/>
    <property type="match status" value="1"/>
</dbReference>
<evidence type="ECO:0000256" key="2">
    <source>
        <dbReference type="ARBA" id="ARBA00022946"/>
    </source>
</evidence>
<keyword evidence="2" id="KW-0809">Transit peptide</keyword>
<dbReference type="InterPro" id="IPR013870">
    <property type="entry name" value="Ribosomal_mL54"/>
</dbReference>
<sequence>MICRTCLRAASRMRISPFTSIATSRAFTTNPILNATPVSASSTPAPRQGDSSSSHTPPAATSTSAAQPFSEPITPAAKKDGNPAEKKAPLVRSSVPAGTPLRGLNFLKDRQDPVALADDEYPEWLWTILERQEKKGESAAAGDLFSKSKKQRRLAAKRLRKEQAANPGMLIPKVPIYEQTIDLPAGDGTVEGAVKAGEARGELTKAMRDKRRAQIKERNFLKAMG</sequence>
<dbReference type="GO" id="GO:0005762">
    <property type="term" value="C:mitochondrial large ribosomal subunit"/>
    <property type="evidence" value="ECO:0007669"/>
    <property type="project" value="TreeGrafter"/>
</dbReference>
<evidence type="ECO:0000256" key="5">
    <source>
        <dbReference type="ARBA" id="ARBA00023274"/>
    </source>
</evidence>
<name>A0AAN6LWI0_9PLEO</name>
<feature type="compositionally biased region" description="Low complexity" evidence="8">
    <location>
        <begin position="51"/>
        <end position="70"/>
    </location>
</feature>
<keyword evidence="3" id="KW-0689">Ribosomal protein</keyword>
<keyword evidence="4" id="KW-0496">Mitochondrion</keyword>
<feature type="compositionally biased region" description="Polar residues" evidence="8">
    <location>
        <begin position="34"/>
        <end position="45"/>
    </location>
</feature>
<evidence type="ECO:0000256" key="6">
    <source>
        <dbReference type="ARBA" id="ARBA00033752"/>
    </source>
</evidence>
<evidence type="ECO:0000256" key="1">
    <source>
        <dbReference type="ARBA" id="ARBA00004173"/>
    </source>
</evidence>
<dbReference type="EMBL" id="WVTA01000007">
    <property type="protein sequence ID" value="KAK3208451.1"/>
    <property type="molecule type" value="Genomic_DNA"/>
</dbReference>
<dbReference type="PANTHER" id="PTHR28595:SF1">
    <property type="entry name" value="LARGE RIBOSOMAL SUBUNIT PROTEIN ML54"/>
    <property type="match status" value="1"/>
</dbReference>
<comment type="caution">
    <text evidence="9">The sequence shown here is derived from an EMBL/GenBank/DDBJ whole genome shotgun (WGS) entry which is preliminary data.</text>
</comment>
<evidence type="ECO:0000256" key="3">
    <source>
        <dbReference type="ARBA" id="ARBA00022980"/>
    </source>
</evidence>
<accession>A0AAN6LWI0</accession>
<comment type="subcellular location">
    <subcellularLocation>
        <location evidence="1">Mitochondrion</location>
    </subcellularLocation>
</comment>
<dbReference type="GO" id="GO:0003735">
    <property type="term" value="F:structural constituent of ribosome"/>
    <property type="evidence" value="ECO:0007669"/>
    <property type="project" value="TreeGrafter"/>
</dbReference>
<reference evidence="9 10" key="1">
    <citation type="submission" date="2021-02" db="EMBL/GenBank/DDBJ databases">
        <title>Genome assembly of Pseudopithomyces chartarum.</title>
        <authorList>
            <person name="Jauregui R."/>
            <person name="Singh J."/>
            <person name="Voisey C."/>
        </authorList>
    </citation>
    <scope>NUCLEOTIDE SEQUENCE [LARGE SCALE GENOMIC DNA]</scope>
    <source>
        <strain evidence="9 10">AGR01</strain>
    </source>
</reference>
<dbReference type="Pfam" id="PF08561">
    <property type="entry name" value="Ribosomal_L37"/>
    <property type="match status" value="1"/>
</dbReference>
<evidence type="ECO:0000313" key="10">
    <source>
        <dbReference type="Proteomes" id="UP001280581"/>
    </source>
</evidence>
<evidence type="ECO:0000256" key="8">
    <source>
        <dbReference type="SAM" id="MobiDB-lite"/>
    </source>
</evidence>
<gene>
    <name evidence="9" type="ORF">GRF29_77g791419</name>
</gene>
<feature type="region of interest" description="Disordered" evidence="8">
    <location>
        <begin position="34"/>
        <end position="95"/>
    </location>
</feature>
<protein>
    <recommendedName>
        <fullName evidence="7">Large ribosomal subunit protein mL54</fullName>
    </recommendedName>
</protein>
<proteinExistence type="inferred from homology"/>
<dbReference type="AlphaFoldDB" id="A0AAN6LWI0"/>